<comment type="caution">
    <text evidence="12">The sequence shown here is derived from an EMBL/GenBank/DDBJ whole genome shotgun (WGS) entry which is preliminary data.</text>
</comment>
<evidence type="ECO:0000256" key="1">
    <source>
        <dbReference type="ARBA" id="ARBA00004651"/>
    </source>
</evidence>
<dbReference type="PRINTS" id="PR01806">
    <property type="entry name" value="VIRFACTRMVIN"/>
</dbReference>
<feature type="transmembrane region" description="Helical" evidence="10">
    <location>
        <begin position="385"/>
        <end position="408"/>
    </location>
</feature>
<keyword evidence="6 10" id="KW-1133">Transmembrane helix</keyword>
<comment type="function">
    <text evidence="8 10 11">Involved in peptidoglycan biosynthesis. Transports lipid-linked peptidoglycan precursors from the inner to the outer leaflet of the cytoplasmic membrane.</text>
</comment>
<feature type="transmembrane region" description="Helical" evidence="10">
    <location>
        <begin position="277"/>
        <end position="295"/>
    </location>
</feature>
<feature type="transmembrane region" description="Helical" evidence="10">
    <location>
        <begin position="233"/>
        <end position="257"/>
    </location>
</feature>
<dbReference type="PANTHER" id="PTHR47019:SF1">
    <property type="entry name" value="LIPID II FLIPPASE MURJ"/>
    <property type="match status" value="1"/>
</dbReference>
<dbReference type="GO" id="GO:0008360">
    <property type="term" value="P:regulation of cell shape"/>
    <property type="evidence" value="ECO:0007669"/>
    <property type="project" value="UniProtKB-UniRule"/>
</dbReference>
<evidence type="ECO:0000256" key="6">
    <source>
        <dbReference type="ARBA" id="ARBA00022989"/>
    </source>
</evidence>
<dbReference type="Pfam" id="PF03023">
    <property type="entry name" value="MurJ"/>
    <property type="match status" value="1"/>
</dbReference>
<sequence length="517" mass="54378">MSLLKNFATVGGATLSSRVLGFIRDSFIAAAVGTGYVADAYVVAFRLPNLFRRLFAEGAFASAFVPLFAGKLETDGVDAARAFARESLAALGLVLLLVTIAAEIFMPALMMVLAPGFASDPAKFALAVELSRIAFPYLALISLVSLYSGVLNGLDRFAAAAFAPSLLNTVLIAALIFVFWRREEGTEDAGRWLSWAVTVGGVFQLIVLVIASARADMHLSLAWPRLTAGVKRLCALAGPSVIAGGVVQINVVVGTMIASTQPGAVSWLYYADRVYQLPLGVVGIAIGTVLLPDIARRVRAGDIETVNYSQNRSLEFAMALTLPAALALTVSALPLTIGLFQRGAFSAADSVATAAALAAYGVGLPAFVLIKVFQPAYFAREDTRTPMWFSAVNVAINVALSLALFPFIGYVGCAVATSAASWVNTGLLYVGLRKAGLFKADARLVKGLVRIALATALMSVALVVSAHELKPWFGAGGWSRIGALCALVGIGCVVYAVAAVLLGAVRRSEIKRVLKRR</sequence>
<dbReference type="GO" id="GO:0071555">
    <property type="term" value="P:cell wall organization"/>
    <property type="evidence" value="ECO:0007669"/>
    <property type="project" value="UniProtKB-UniRule"/>
</dbReference>
<dbReference type="HAMAP" id="MF_02078">
    <property type="entry name" value="MurJ_MviN"/>
    <property type="match status" value="1"/>
</dbReference>
<keyword evidence="10" id="KW-0997">Cell inner membrane</keyword>
<dbReference type="PANTHER" id="PTHR47019">
    <property type="entry name" value="LIPID II FLIPPASE MURJ"/>
    <property type="match status" value="1"/>
</dbReference>
<feature type="transmembrane region" description="Helical" evidence="10">
    <location>
        <begin position="133"/>
        <end position="150"/>
    </location>
</feature>
<evidence type="ECO:0000256" key="5">
    <source>
        <dbReference type="ARBA" id="ARBA00022984"/>
    </source>
</evidence>
<dbReference type="EMBL" id="VWNA01000001">
    <property type="protein sequence ID" value="MQT12966.1"/>
    <property type="molecule type" value="Genomic_DNA"/>
</dbReference>
<dbReference type="UniPathway" id="UPA00219"/>
<accession>A0A6A7Y2K0</accession>
<feature type="transmembrane region" description="Helical" evidence="10">
    <location>
        <begin position="27"/>
        <end position="45"/>
    </location>
</feature>
<proteinExistence type="inferred from homology"/>
<dbReference type="GO" id="GO:0034204">
    <property type="term" value="P:lipid translocation"/>
    <property type="evidence" value="ECO:0007669"/>
    <property type="project" value="TreeGrafter"/>
</dbReference>
<comment type="subcellular location">
    <subcellularLocation>
        <location evidence="10">Cell inner membrane</location>
        <topology evidence="10">Multi-pass membrane protein</topology>
    </subcellularLocation>
    <subcellularLocation>
        <location evidence="1">Cell membrane</location>
        <topology evidence="1">Multi-pass membrane protein</topology>
    </subcellularLocation>
</comment>
<comment type="pathway">
    <text evidence="10">Cell wall biogenesis; peptidoglycan biosynthesis.</text>
</comment>
<feature type="transmembrane region" description="Helical" evidence="10">
    <location>
        <begin position="478"/>
        <end position="505"/>
    </location>
</feature>
<protein>
    <recommendedName>
        <fullName evidence="10">Probable lipid II flippase MurJ</fullName>
    </recommendedName>
</protein>
<keyword evidence="2 10" id="KW-1003">Cell membrane</keyword>
<gene>
    <name evidence="10 12" type="primary">murJ</name>
    <name evidence="12" type="ORF">F0357_09960</name>
</gene>
<keyword evidence="4 10" id="KW-0133">Cell shape</keyword>
<comment type="similarity">
    <text evidence="9 10 11">Belongs to the MurJ/MviN family.</text>
</comment>
<feature type="transmembrane region" description="Helical" evidence="10">
    <location>
        <begin position="414"/>
        <end position="432"/>
    </location>
</feature>
<feature type="transmembrane region" description="Helical" evidence="10">
    <location>
        <begin position="352"/>
        <end position="373"/>
    </location>
</feature>
<evidence type="ECO:0000256" key="7">
    <source>
        <dbReference type="ARBA" id="ARBA00023136"/>
    </source>
</evidence>
<dbReference type="RefSeq" id="WP_153480533.1">
    <property type="nucleotide sequence ID" value="NZ_VWNA01000001.1"/>
</dbReference>
<name>A0A6A7Y2K0_9HYPH</name>
<dbReference type="InterPro" id="IPR004268">
    <property type="entry name" value="MurJ"/>
</dbReference>
<evidence type="ECO:0000256" key="9">
    <source>
        <dbReference type="ARBA" id="ARBA00061532"/>
    </source>
</evidence>
<evidence type="ECO:0000256" key="10">
    <source>
        <dbReference type="HAMAP-Rule" id="MF_02078"/>
    </source>
</evidence>
<evidence type="ECO:0000256" key="2">
    <source>
        <dbReference type="ARBA" id="ARBA00022475"/>
    </source>
</evidence>
<dbReference type="GO" id="GO:0009252">
    <property type="term" value="P:peptidoglycan biosynthetic process"/>
    <property type="evidence" value="ECO:0007669"/>
    <property type="project" value="UniProtKB-UniRule"/>
</dbReference>
<keyword evidence="13" id="KW-1185">Reference proteome</keyword>
<dbReference type="GO" id="GO:0005886">
    <property type="term" value="C:plasma membrane"/>
    <property type="evidence" value="ECO:0007669"/>
    <property type="project" value="UniProtKB-SubCell"/>
</dbReference>
<dbReference type="InterPro" id="IPR051050">
    <property type="entry name" value="Lipid_II_flippase_MurJ/MviN"/>
</dbReference>
<keyword evidence="7 10" id="KW-0472">Membrane</keyword>
<dbReference type="AlphaFoldDB" id="A0A6A7Y2K0"/>
<dbReference type="PIRSF" id="PIRSF002869">
    <property type="entry name" value="MviN"/>
    <property type="match status" value="1"/>
</dbReference>
<feature type="transmembrane region" description="Helical" evidence="10">
    <location>
        <begin position="192"/>
        <end position="213"/>
    </location>
</feature>
<dbReference type="CDD" id="cd13123">
    <property type="entry name" value="MATE_MurJ_like"/>
    <property type="match status" value="1"/>
</dbReference>
<keyword evidence="10 11" id="KW-0813">Transport</keyword>
<feature type="transmembrane region" description="Helical" evidence="10">
    <location>
        <begin position="316"/>
        <end position="340"/>
    </location>
</feature>
<organism evidence="12 13">
    <name type="scientific">Segnochrobactrum spirostomi</name>
    <dbReference type="NCBI Taxonomy" id="2608987"/>
    <lineage>
        <taxon>Bacteria</taxon>
        <taxon>Pseudomonadati</taxon>
        <taxon>Pseudomonadota</taxon>
        <taxon>Alphaproteobacteria</taxon>
        <taxon>Hyphomicrobiales</taxon>
        <taxon>Segnochrobactraceae</taxon>
        <taxon>Segnochrobactrum</taxon>
    </lineage>
</organism>
<dbReference type="Proteomes" id="UP000332515">
    <property type="component" value="Unassembled WGS sequence"/>
</dbReference>
<evidence type="ECO:0000256" key="8">
    <source>
        <dbReference type="ARBA" id="ARBA00060041"/>
    </source>
</evidence>
<feature type="transmembrane region" description="Helical" evidence="10">
    <location>
        <begin position="157"/>
        <end position="180"/>
    </location>
</feature>
<evidence type="ECO:0000256" key="3">
    <source>
        <dbReference type="ARBA" id="ARBA00022692"/>
    </source>
</evidence>
<reference evidence="12 13" key="1">
    <citation type="submission" date="2019-09" db="EMBL/GenBank/DDBJ databases">
        <title>Segnochrobactrum spirostomi gen. nov., sp. nov., isolated from the ciliate Spirostomum cf. yagiui and description of a novel family, Segnochrobactraceae fam. nov. within the order Rhizobiales of the class Alphaproteobacteria.</title>
        <authorList>
            <person name="Akter S."/>
            <person name="Shazib S.U.A."/>
            <person name="Shin M.K."/>
        </authorList>
    </citation>
    <scope>NUCLEOTIDE SEQUENCE [LARGE SCALE GENOMIC DNA]</scope>
    <source>
        <strain evidence="12 13">Sp-1</strain>
    </source>
</reference>
<evidence type="ECO:0000256" key="11">
    <source>
        <dbReference type="PIRNR" id="PIRNR002869"/>
    </source>
</evidence>
<evidence type="ECO:0000256" key="4">
    <source>
        <dbReference type="ARBA" id="ARBA00022960"/>
    </source>
</evidence>
<evidence type="ECO:0000313" key="12">
    <source>
        <dbReference type="EMBL" id="MQT12966.1"/>
    </source>
</evidence>
<dbReference type="NCBIfam" id="TIGR01695">
    <property type="entry name" value="murJ_mviN"/>
    <property type="match status" value="1"/>
</dbReference>
<keyword evidence="5 10" id="KW-0573">Peptidoglycan synthesis</keyword>
<dbReference type="GO" id="GO:0015648">
    <property type="term" value="F:lipid-linked peptidoglycan transporter activity"/>
    <property type="evidence" value="ECO:0007669"/>
    <property type="project" value="UniProtKB-UniRule"/>
</dbReference>
<feature type="transmembrane region" description="Helical" evidence="10">
    <location>
        <begin position="444"/>
        <end position="466"/>
    </location>
</feature>
<keyword evidence="3 10" id="KW-0812">Transmembrane</keyword>
<feature type="transmembrane region" description="Helical" evidence="10">
    <location>
        <begin position="88"/>
        <end position="113"/>
    </location>
</feature>
<evidence type="ECO:0000313" key="13">
    <source>
        <dbReference type="Proteomes" id="UP000332515"/>
    </source>
</evidence>
<keyword evidence="10 11" id="KW-0961">Cell wall biogenesis/degradation</keyword>